<feature type="transmembrane region" description="Helical" evidence="2">
    <location>
        <begin position="51"/>
        <end position="72"/>
    </location>
</feature>
<organism evidence="3 4">
    <name type="scientific">Pterulicium gracile</name>
    <dbReference type="NCBI Taxonomy" id="1884261"/>
    <lineage>
        <taxon>Eukaryota</taxon>
        <taxon>Fungi</taxon>
        <taxon>Dikarya</taxon>
        <taxon>Basidiomycota</taxon>
        <taxon>Agaricomycotina</taxon>
        <taxon>Agaricomycetes</taxon>
        <taxon>Agaricomycetidae</taxon>
        <taxon>Agaricales</taxon>
        <taxon>Pleurotineae</taxon>
        <taxon>Pterulaceae</taxon>
        <taxon>Pterulicium</taxon>
    </lineage>
</organism>
<dbReference type="OrthoDB" id="3046318at2759"/>
<gene>
    <name evidence="3" type="ORF">BDV98DRAFT_558846</name>
</gene>
<name>A0A5C3QXJ9_9AGAR</name>
<sequence>MSGSDAGSILPEMSGLREAFFYLHISAGHVGLPIIVFSFLYYKSLSRHPTLINFCMTWIIVSISYCITSYSGQSLNDTQSAACRAQAVFVQGTPPMAVTACLIVVVELWFTLWRPCQVNGQITNNHFKHNPRLYLVILTPYLVCAVYVIIALAMIQVHPDAVSGANGLFCTVFTTTPHRYAVSGYCSALIVIILALEVSIAVRFFRLRLHITRAFPLAERHGPSTSMVLRVGLFSVYSMITFGASLQFLTGQINSLPYMVQACLPLMALLIFGSQKDIFITWRRCKWKRQVCPLEGQGPSDRRYSESITFAQQDPSENLPHHLRLELATTPTTPTFGGDVHHAQTDLSESADLLKPPDTSHEDSEGSTVGSDLTFVGQSSDMGPKAKASPRPGMGSAHSFVALPQLPEPTHARPHTDGRRVSWSNVRQSWRGCREDVV</sequence>
<dbReference type="EMBL" id="ML178815">
    <property type="protein sequence ID" value="TFL06108.1"/>
    <property type="molecule type" value="Genomic_DNA"/>
</dbReference>
<evidence type="ECO:0000256" key="2">
    <source>
        <dbReference type="SAM" id="Phobius"/>
    </source>
</evidence>
<keyword evidence="2" id="KW-0472">Membrane</keyword>
<dbReference type="AlphaFoldDB" id="A0A5C3QXJ9"/>
<dbReference type="STRING" id="1884261.A0A5C3QXJ9"/>
<evidence type="ECO:0000313" key="4">
    <source>
        <dbReference type="Proteomes" id="UP000305067"/>
    </source>
</evidence>
<keyword evidence="2" id="KW-0812">Transmembrane</keyword>
<feature type="compositionally biased region" description="Polar residues" evidence="1">
    <location>
        <begin position="366"/>
        <end position="381"/>
    </location>
</feature>
<feature type="transmembrane region" description="Helical" evidence="2">
    <location>
        <begin position="133"/>
        <end position="155"/>
    </location>
</feature>
<feature type="transmembrane region" description="Helical" evidence="2">
    <location>
        <begin position="20"/>
        <end position="42"/>
    </location>
</feature>
<dbReference type="Proteomes" id="UP000305067">
    <property type="component" value="Unassembled WGS sequence"/>
</dbReference>
<evidence type="ECO:0008006" key="5">
    <source>
        <dbReference type="Google" id="ProtNLM"/>
    </source>
</evidence>
<feature type="transmembrane region" description="Helical" evidence="2">
    <location>
        <begin position="92"/>
        <end position="112"/>
    </location>
</feature>
<evidence type="ECO:0000313" key="3">
    <source>
        <dbReference type="EMBL" id="TFL06108.1"/>
    </source>
</evidence>
<feature type="region of interest" description="Disordered" evidence="1">
    <location>
        <begin position="351"/>
        <end position="427"/>
    </location>
</feature>
<protein>
    <recommendedName>
        <fullName evidence="5">G-protein coupled receptors family 1 profile domain-containing protein</fullName>
    </recommendedName>
</protein>
<proteinExistence type="predicted"/>
<reference evidence="3 4" key="1">
    <citation type="journal article" date="2019" name="Nat. Ecol. Evol.">
        <title>Megaphylogeny resolves global patterns of mushroom evolution.</title>
        <authorList>
            <person name="Varga T."/>
            <person name="Krizsan K."/>
            <person name="Foldi C."/>
            <person name="Dima B."/>
            <person name="Sanchez-Garcia M."/>
            <person name="Sanchez-Ramirez S."/>
            <person name="Szollosi G.J."/>
            <person name="Szarkandi J.G."/>
            <person name="Papp V."/>
            <person name="Albert L."/>
            <person name="Andreopoulos W."/>
            <person name="Angelini C."/>
            <person name="Antonin V."/>
            <person name="Barry K.W."/>
            <person name="Bougher N.L."/>
            <person name="Buchanan P."/>
            <person name="Buyck B."/>
            <person name="Bense V."/>
            <person name="Catcheside P."/>
            <person name="Chovatia M."/>
            <person name="Cooper J."/>
            <person name="Damon W."/>
            <person name="Desjardin D."/>
            <person name="Finy P."/>
            <person name="Geml J."/>
            <person name="Haridas S."/>
            <person name="Hughes K."/>
            <person name="Justo A."/>
            <person name="Karasinski D."/>
            <person name="Kautmanova I."/>
            <person name="Kiss B."/>
            <person name="Kocsube S."/>
            <person name="Kotiranta H."/>
            <person name="LaButti K.M."/>
            <person name="Lechner B.E."/>
            <person name="Liimatainen K."/>
            <person name="Lipzen A."/>
            <person name="Lukacs Z."/>
            <person name="Mihaltcheva S."/>
            <person name="Morgado L.N."/>
            <person name="Niskanen T."/>
            <person name="Noordeloos M.E."/>
            <person name="Ohm R.A."/>
            <person name="Ortiz-Santana B."/>
            <person name="Ovrebo C."/>
            <person name="Racz N."/>
            <person name="Riley R."/>
            <person name="Savchenko A."/>
            <person name="Shiryaev A."/>
            <person name="Soop K."/>
            <person name="Spirin V."/>
            <person name="Szebenyi C."/>
            <person name="Tomsovsky M."/>
            <person name="Tulloss R.E."/>
            <person name="Uehling J."/>
            <person name="Grigoriev I.V."/>
            <person name="Vagvolgyi C."/>
            <person name="Papp T."/>
            <person name="Martin F.M."/>
            <person name="Miettinen O."/>
            <person name="Hibbett D.S."/>
            <person name="Nagy L.G."/>
        </authorList>
    </citation>
    <scope>NUCLEOTIDE SEQUENCE [LARGE SCALE GENOMIC DNA]</scope>
    <source>
        <strain evidence="3 4">CBS 309.79</strain>
    </source>
</reference>
<keyword evidence="4" id="KW-1185">Reference proteome</keyword>
<evidence type="ECO:0000256" key="1">
    <source>
        <dbReference type="SAM" id="MobiDB-lite"/>
    </source>
</evidence>
<feature type="compositionally biased region" description="Basic and acidic residues" evidence="1">
    <location>
        <begin position="410"/>
        <end position="420"/>
    </location>
</feature>
<accession>A0A5C3QXJ9</accession>
<feature type="transmembrane region" description="Helical" evidence="2">
    <location>
        <begin position="227"/>
        <end position="249"/>
    </location>
</feature>
<feature type="transmembrane region" description="Helical" evidence="2">
    <location>
        <begin position="182"/>
        <end position="206"/>
    </location>
</feature>
<keyword evidence="2" id="KW-1133">Transmembrane helix</keyword>
<feature type="transmembrane region" description="Helical" evidence="2">
    <location>
        <begin position="255"/>
        <end position="274"/>
    </location>
</feature>